<dbReference type="SUPFAM" id="SSF101478">
    <property type="entry name" value="ADP-ribosylglycohydrolase"/>
    <property type="match status" value="1"/>
</dbReference>
<dbReference type="Pfam" id="PF03747">
    <property type="entry name" value="ADP_ribosyl_GH"/>
    <property type="match status" value="1"/>
</dbReference>
<dbReference type="Gene3D" id="1.10.4080.10">
    <property type="entry name" value="ADP-ribosylation/Crystallin J1"/>
    <property type="match status" value="1"/>
</dbReference>
<dbReference type="Proteomes" id="UP000428260">
    <property type="component" value="Chromosome"/>
</dbReference>
<accession>A0A6I6K182</accession>
<keyword evidence="1" id="KW-0460">Magnesium</keyword>
<evidence type="ECO:0000313" key="2">
    <source>
        <dbReference type="EMBL" id="QGY47210.1"/>
    </source>
</evidence>
<dbReference type="EMBL" id="CP046401">
    <property type="protein sequence ID" value="QGY47210.1"/>
    <property type="molecule type" value="Genomic_DNA"/>
</dbReference>
<evidence type="ECO:0000256" key="1">
    <source>
        <dbReference type="PIRSR" id="PIRSR605502-1"/>
    </source>
</evidence>
<name>A0A6I6K182_9BACT</name>
<feature type="binding site" evidence="1">
    <location>
        <position position="308"/>
    </location>
    <ligand>
        <name>Mg(2+)</name>
        <dbReference type="ChEBI" id="CHEBI:18420"/>
        <label>1</label>
    </ligand>
</feature>
<proteinExistence type="predicted"/>
<reference evidence="2 3" key="1">
    <citation type="submission" date="2019-11" db="EMBL/GenBank/DDBJ databases">
        <authorList>
            <person name="Zheng R.K."/>
            <person name="Sun C.M."/>
        </authorList>
    </citation>
    <scope>NUCLEOTIDE SEQUENCE [LARGE SCALE GENOMIC DNA]</scope>
    <source>
        <strain evidence="2 3">WC007</strain>
    </source>
</reference>
<dbReference type="InterPro" id="IPR005502">
    <property type="entry name" value="Ribosyl_crysJ1"/>
</dbReference>
<dbReference type="KEGG" id="mcos:GM418_27160"/>
<organism evidence="2 3">
    <name type="scientific">Maribellus comscasis</name>
    <dbReference type="NCBI Taxonomy" id="2681766"/>
    <lineage>
        <taxon>Bacteria</taxon>
        <taxon>Pseudomonadati</taxon>
        <taxon>Bacteroidota</taxon>
        <taxon>Bacteroidia</taxon>
        <taxon>Marinilabiliales</taxon>
        <taxon>Prolixibacteraceae</taxon>
        <taxon>Maribellus</taxon>
    </lineage>
</organism>
<feature type="binding site" evidence="1">
    <location>
        <position position="310"/>
    </location>
    <ligand>
        <name>Mg(2+)</name>
        <dbReference type="ChEBI" id="CHEBI:18420"/>
        <label>1</label>
    </ligand>
</feature>
<evidence type="ECO:0000313" key="3">
    <source>
        <dbReference type="Proteomes" id="UP000428260"/>
    </source>
</evidence>
<dbReference type="InterPro" id="IPR036705">
    <property type="entry name" value="Ribosyl_crysJ1_sf"/>
</dbReference>
<evidence type="ECO:0008006" key="4">
    <source>
        <dbReference type="Google" id="ProtNLM"/>
    </source>
</evidence>
<sequence>MNLIDIFIKRSKLVFYSVLLLLLITIDVSAQESQNDTITLKVENVVDKIRGGLLGEILGNLNGLPHEMKYIKEPGNVKNYVPSLPEGAWTDDDTDFEWVYICEMQKQRDVFLQPTQICSLWEERINKRIWCSNRFARYLMDIGIEPPLTGKSIFNPWASFNISGQFLCETFALIAPGMPQTASKIGLNYTTVTINNEPAQTTQLFSTMIAQAFVTDNINDIIDFGVAAIDENSELNGIINDVKSWYSEYPNNWRKTRQLLHEKYTQEDNNIRDFNGHELNTGAIIAALLYGNGDFSESLKLAFNFGWDADCNAATVGTILGVIHGYRNMISRNSHAHQDWMIVDRYKNITRDNMPMNETITSYADRIIELFEMVNSINGGEKVLDNNRMVYKIIPEHPTPVVELADLEKQKQIIKIELEEQIKKDLQSTDRKSRARAAYYAVCLDMDKSIKSKYPDKWEQASYDLSGYWKLMSSVFFFRYTEFNDFRQFRQKFIEAGFKGPKKEYEDDELYNDMEIWKEPERLY</sequence>
<comment type="cofactor">
    <cofactor evidence="1">
        <name>Mg(2+)</name>
        <dbReference type="ChEBI" id="CHEBI:18420"/>
    </cofactor>
    <text evidence="1">Binds 2 magnesium ions per subunit.</text>
</comment>
<dbReference type="RefSeq" id="WP_158870855.1">
    <property type="nucleotide sequence ID" value="NZ_CP046401.1"/>
</dbReference>
<keyword evidence="3" id="KW-1185">Reference proteome</keyword>
<dbReference type="AlphaFoldDB" id="A0A6I6K182"/>
<dbReference type="GO" id="GO:0046872">
    <property type="term" value="F:metal ion binding"/>
    <property type="evidence" value="ECO:0007669"/>
    <property type="project" value="UniProtKB-KW"/>
</dbReference>
<keyword evidence="1" id="KW-0479">Metal-binding</keyword>
<gene>
    <name evidence="2" type="ORF">GM418_27160</name>
</gene>
<protein>
    <recommendedName>
        <fullName evidence="4">ADP-ribosylglycohydrolase family protein</fullName>
    </recommendedName>
</protein>